<name>A0A1H0HJ48_9ACTN</name>
<keyword evidence="1" id="KW-0812">Transmembrane</keyword>
<dbReference type="EMBL" id="LT629710">
    <property type="protein sequence ID" value="SDO18851.1"/>
    <property type="molecule type" value="Genomic_DNA"/>
</dbReference>
<sequence>MMARSIGSAMDFPYAVRLSIWRLVVHHLCMNEDKNLAASTLAALAVICGAAGLVMMVIGFNSSEKIDYLEVSTVNAGKVAAGGTLLGFALLIWILLLLFWAWRNERRYVPAYAEPVGGAATTSAVSAAAARAVGLNRVQREAVAQKLSGADDQSG</sequence>
<keyword evidence="1" id="KW-0472">Membrane</keyword>
<evidence type="ECO:0000313" key="2">
    <source>
        <dbReference type="EMBL" id="SDO18851.1"/>
    </source>
</evidence>
<keyword evidence="3" id="KW-1185">Reference proteome</keyword>
<feature type="transmembrane region" description="Helical" evidence="1">
    <location>
        <begin position="80"/>
        <end position="102"/>
    </location>
</feature>
<feature type="transmembrane region" description="Helical" evidence="1">
    <location>
        <begin position="36"/>
        <end position="60"/>
    </location>
</feature>
<protein>
    <submittedName>
        <fullName evidence="2">Uncharacterized protein</fullName>
    </submittedName>
</protein>
<reference evidence="2 3" key="1">
    <citation type="submission" date="2016-10" db="EMBL/GenBank/DDBJ databases">
        <authorList>
            <person name="de Groot N.N."/>
        </authorList>
    </citation>
    <scope>NUCLEOTIDE SEQUENCE [LARGE SCALE GENOMIC DNA]</scope>
    <source>
        <strain evidence="3">P4-7,KCTC 19426,CECT 7604</strain>
    </source>
</reference>
<keyword evidence="1" id="KW-1133">Transmembrane helix</keyword>
<organism evidence="2 3">
    <name type="scientific">Nakamurella panacisegetis</name>
    <dbReference type="NCBI Taxonomy" id="1090615"/>
    <lineage>
        <taxon>Bacteria</taxon>
        <taxon>Bacillati</taxon>
        <taxon>Actinomycetota</taxon>
        <taxon>Actinomycetes</taxon>
        <taxon>Nakamurellales</taxon>
        <taxon>Nakamurellaceae</taxon>
        <taxon>Nakamurella</taxon>
    </lineage>
</organism>
<gene>
    <name evidence="2" type="ORF">SAMN04515671_0082</name>
</gene>
<evidence type="ECO:0000256" key="1">
    <source>
        <dbReference type="SAM" id="Phobius"/>
    </source>
</evidence>
<dbReference type="AlphaFoldDB" id="A0A1H0HJ48"/>
<proteinExistence type="predicted"/>
<accession>A0A1H0HJ48</accession>
<evidence type="ECO:0000313" key="3">
    <source>
        <dbReference type="Proteomes" id="UP000198741"/>
    </source>
</evidence>
<dbReference type="Proteomes" id="UP000198741">
    <property type="component" value="Chromosome I"/>
</dbReference>